<dbReference type="KEGG" id="nao:Y958_02160"/>
<dbReference type="InterPro" id="IPR050275">
    <property type="entry name" value="PGM_Phosphatase"/>
</dbReference>
<dbReference type="PANTHER" id="PTHR48100:SF1">
    <property type="entry name" value="HISTIDINE PHOSPHATASE FAMILY PROTEIN-RELATED"/>
    <property type="match status" value="1"/>
</dbReference>
<dbReference type="SUPFAM" id="SSF53254">
    <property type="entry name" value="Phosphoglycerate mutase-like"/>
    <property type="match status" value="1"/>
</dbReference>
<dbReference type="InterPro" id="IPR029033">
    <property type="entry name" value="His_PPase_superfam"/>
</dbReference>
<sequence length="222" mass="23632">MTTSFPPSAPPPLATPPLAKTVRWWWVRHAPLAQPHQIAGQADVELALWPGSSAQLTAARLPTSAVWLASPLGRTRETAARLAALVPAAPTEPATDPRLMEQHFGAWQGHSYAELEDAGDPHLAPFWADPASVAPPGGESFAEVCRRVAGAVEEWSTRQTGDRDIICISHAGPVRAAIAQALALTPATALSLDVAPLSLTRLDRIATANGPVWAVRWVNRIP</sequence>
<gene>
    <name evidence="1" type="ORF">Y958_02160</name>
</gene>
<dbReference type="InterPro" id="IPR013078">
    <property type="entry name" value="His_Pase_superF_clade-1"/>
</dbReference>
<dbReference type="CDD" id="cd07067">
    <property type="entry name" value="HP_PGM_like"/>
    <property type="match status" value="1"/>
</dbReference>
<dbReference type="SMART" id="SM00855">
    <property type="entry name" value="PGAM"/>
    <property type="match status" value="1"/>
</dbReference>
<dbReference type="Gene3D" id="3.40.50.1240">
    <property type="entry name" value="Phosphoglycerate mutase-like"/>
    <property type="match status" value="1"/>
</dbReference>
<organism evidence="1 2">
    <name type="scientific">Nitrospirillum viridazoti CBAmc</name>
    <dbReference type="NCBI Taxonomy" id="1441467"/>
    <lineage>
        <taxon>Bacteria</taxon>
        <taxon>Pseudomonadati</taxon>
        <taxon>Pseudomonadota</taxon>
        <taxon>Alphaproteobacteria</taxon>
        <taxon>Rhodospirillales</taxon>
        <taxon>Azospirillaceae</taxon>
        <taxon>Nitrospirillum</taxon>
        <taxon>Nitrospirillum viridazoti</taxon>
    </lineage>
</organism>
<evidence type="ECO:0000313" key="1">
    <source>
        <dbReference type="EMBL" id="ASG19763.1"/>
    </source>
</evidence>
<evidence type="ECO:0000313" key="2">
    <source>
        <dbReference type="Proteomes" id="UP000197153"/>
    </source>
</evidence>
<reference evidence="1 2" key="1">
    <citation type="submission" date="2017-06" db="EMBL/GenBank/DDBJ databases">
        <title>Complete genome sequence of Nitrospirillum amazonense strain CBAmC, an endophytic nitrogen-fixing and plant growth-promoting bacterium, isolated from sugarcane.</title>
        <authorList>
            <person name="Schwab S."/>
            <person name="dos Santos Teixeira K.R."/>
            <person name="Simoes Araujo J.L."/>
            <person name="Soares Vidal M."/>
            <person name="Borges de Freitas H.R."/>
            <person name="Rivello Crivelaro A.L."/>
            <person name="Bueno de Camargo Nunes A."/>
            <person name="dos Santos C.M."/>
            <person name="Palmeira da Silva Rosa D."/>
            <person name="da Silva Padilha D."/>
            <person name="da Silva E."/>
            <person name="Araujo Terra L."/>
            <person name="Soares Mendes V."/>
            <person name="Farinelli L."/>
            <person name="Magalhaes Cruz L."/>
            <person name="Baldani J.I."/>
        </authorList>
    </citation>
    <scope>NUCLEOTIDE SEQUENCE [LARGE SCALE GENOMIC DNA]</scope>
    <source>
        <strain evidence="1 2">CBAmC</strain>
    </source>
</reference>
<proteinExistence type="predicted"/>
<name>A0A248JM02_9PROT</name>
<accession>A0A248JM02</accession>
<protein>
    <submittedName>
        <fullName evidence="1">Phosphoglycerate mutase</fullName>
    </submittedName>
</protein>
<dbReference type="AlphaFoldDB" id="A0A248JM02"/>
<dbReference type="Pfam" id="PF00300">
    <property type="entry name" value="His_Phos_1"/>
    <property type="match status" value="1"/>
</dbReference>
<dbReference type="Proteomes" id="UP000197153">
    <property type="component" value="Chromosome 1"/>
</dbReference>
<dbReference type="GO" id="GO:0016791">
    <property type="term" value="F:phosphatase activity"/>
    <property type="evidence" value="ECO:0007669"/>
    <property type="project" value="TreeGrafter"/>
</dbReference>
<dbReference type="PANTHER" id="PTHR48100">
    <property type="entry name" value="BROAD-SPECIFICITY PHOSPHATASE YOR283W-RELATED"/>
    <property type="match status" value="1"/>
</dbReference>
<keyword evidence="2" id="KW-1185">Reference proteome</keyword>
<dbReference type="GO" id="GO:0005737">
    <property type="term" value="C:cytoplasm"/>
    <property type="evidence" value="ECO:0007669"/>
    <property type="project" value="TreeGrafter"/>
</dbReference>
<dbReference type="EMBL" id="CP022110">
    <property type="protein sequence ID" value="ASG19763.1"/>
    <property type="molecule type" value="Genomic_DNA"/>
</dbReference>